<organism evidence="3 4">
    <name type="scientific">Mycolicibacterium peregrinum</name>
    <name type="common">Mycobacterium peregrinum</name>
    <dbReference type="NCBI Taxonomy" id="43304"/>
    <lineage>
        <taxon>Bacteria</taxon>
        <taxon>Bacillati</taxon>
        <taxon>Actinomycetota</taxon>
        <taxon>Actinomycetes</taxon>
        <taxon>Mycobacteriales</taxon>
        <taxon>Mycobacteriaceae</taxon>
        <taxon>Mycolicibacterium</taxon>
    </lineage>
</organism>
<dbReference type="PANTHER" id="PTHR34136:SF1">
    <property type="entry name" value="UDP-N-ACETYL-D-MANNOSAMINURONIC ACID TRANSFERASE"/>
    <property type="match status" value="1"/>
</dbReference>
<dbReference type="EMBL" id="LZSO01000050">
    <property type="protein sequence ID" value="OBB22196.1"/>
    <property type="molecule type" value="Genomic_DNA"/>
</dbReference>
<name>A0A1A0QJ82_MYCPR</name>
<keyword evidence="1" id="KW-0328">Glycosyltransferase</keyword>
<gene>
    <name evidence="3" type="ORF">A5792_06715</name>
</gene>
<proteinExistence type="predicted"/>
<dbReference type="Pfam" id="PF03808">
    <property type="entry name" value="Glyco_tran_WecG"/>
    <property type="match status" value="1"/>
</dbReference>
<reference evidence="4" key="1">
    <citation type="submission" date="2016-06" db="EMBL/GenBank/DDBJ databases">
        <authorList>
            <person name="Sutton G."/>
            <person name="Brinkac L."/>
            <person name="Sanka R."/>
            <person name="Adams M."/>
            <person name="Lau E."/>
            <person name="Mehaffy C."/>
            <person name="Tameris M."/>
            <person name="Hatherill M."/>
            <person name="Hanekom W."/>
            <person name="Mahomed H."/>
            <person name="Mcshane H."/>
        </authorList>
    </citation>
    <scope>NUCLEOTIDE SEQUENCE [LARGE SCALE GENOMIC DNA]</scope>
    <source>
        <strain evidence="4">852002-51209_SCH5440388</strain>
    </source>
</reference>
<dbReference type="Proteomes" id="UP000093902">
    <property type="component" value="Unassembled WGS sequence"/>
</dbReference>
<evidence type="ECO:0000256" key="2">
    <source>
        <dbReference type="ARBA" id="ARBA00022679"/>
    </source>
</evidence>
<evidence type="ECO:0000313" key="4">
    <source>
        <dbReference type="Proteomes" id="UP000093902"/>
    </source>
</evidence>
<sequence>MLMVPGKPSIRVGGTLVSRYFAADVVKLVRQRVTVAGSPPLAVGSVNVDHLHHFRAGEVELGNELDWLWLADGAPVAWRGSRLSGGPWPRVTGADLLGPLLDVCAEHQAQVGFFGGMPQTHERLAAVLAQRHPSAPPPLFWSPAREEIESSRASTELAAQIRACGVHVLVVGLGKPRQELWMERYGAATGAAVLLAFGAAADFLAGEVNRAPVAYQKYGLEWLYRLRQEPRRLARRYLLQGPPAVLRLRHAVLDTPTSEGLTPTSPARPGWRTCG</sequence>
<comment type="caution">
    <text evidence="3">The sequence shown here is derived from an EMBL/GenBank/DDBJ whole genome shotgun (WGS) entry which is preliminary data.</text>
</comment>
<evidence type="ECO:0008006" key="5">
    <source>
        <dbReference type="Google" id="ProtNLM"/>
    </source>
</evidence>
<dbReference type="NCBIfam" id="TIGR00696">
    <property type="entry name" value="wecG_tagA_cpsF"/>
    <property type="match status" value="1"/>
</dbReference>
<keyword evidence="2" id="KW-0808">Transferase</keyword>
<accession>A0A1A0QJ82</accession>
<evidence type="ECO:0000256" key="1">
    <source>
        <dbReference type="ARBA" id="ARBA00022676"/>
    </source>
</evidence>
<dbReference type="AlphaFoldDB" id="A0A1A0QJ82"/>
<dbReference type="GO" id="GO:0016758">
    <property type="term" value="F:hexosyltransferase activity"/>
    <property type="evidence" value="ECO:0007669"/>
    <property type="project" value="TreeGrafter"/>
</dbReference>
<protein>
    <recommendedName>
        <fullName evidence="5">Glycosyltransferase</fullName>
    </recommendedName>
</protein>
<dbReference type="CDD" id="cd06533">
    <property type="entry name" value="Glyco_transf_WecG_TagA"/>
    <property type="match status" value="1"/>
</dbReference>
<dbReference type="PANTHER" id="PTHR34136">
    <property type="match status" value="1"/>
</dbReference>
<evidence type="ECO:0000313" key="3">
    <source>
        <dbReference type="EMBL" id="OBB22196.1"/>
    </source>
</evidence>
<dbReference type="InterPro" id="IPR004629">
    <property type="entry name" value="WecG_TagA_CpsF"/>
</dbReference>